<feature type="compositionally biased region" description="Basic and acidic residues" evidence="2">
    <location>
        <begin position="7"/>
        <end position="16"/>
    </location>
</feature>
<accession>A0A315ZZC2</accession>
<feature type="region of interest" description="Disordered" evidence="2">
    <location>
        <begin position="182"/>
        <end position="320"/>
    </location>
</feature>
<dbReference type="SUPFAM" id="SSF109709">
    <property type="entry name" value="KorB DNA-binding domain-like"/>
    <property type="match status" value="1"/>
</dbReference>
<dbReference type="Gene3D" id="1.10.10.2830">
    <property type="match status" value="1"/>
</dbReference>
<organism evidence="4 5">
    <name type="scientific">Faecalicatena contorta</name>
    <dbReference type="NCBI Taxonomy" id="39482"/>
    <lineage>
        <taxon>Bacteria</taxon>
        <taxon>Bacillati</taxon>
        <taxon>Bacillota</taxon>
        <taxon>Clostridia</taxon>
        <taxon>Lachnospirales</taxon>
        <taxon>Lachnospiraceae</taxon>
        <taxon>Faecalicatena</taxon>
    </lineage>
</organism>
<gene>
    <name evidence="4" type="ORF">SAMN05216529_103151</name>
</gene>
<sequence length="602" mass="67109">MAKNRKNKPDDVKIIPENEAPTQEQTAPIEAAEIADSTPPPEMTAEEIVVLEHEGEAALHEVGNDGLEPPTSLDIPVPGDEVVSEEQKTEEVSDSILSPEVTTEETAALEHKEEIVSDEIGNDRTESPALDIPTPTDKIVSEEQEPAPHEINDNGMEPPITFNVPAPGDIVVSFDKINEIISEKKTTEEVEQNALEKDSLTEGEVSPEKSGKEVENTPSDISAEKSGKKTTRSDKQEKGSKTEKPTKDELSARGQKGAQIRKGRKQNVIDFLDGKSPTPFPGEKTTPSSLPEQPKESEEAPHATEPEQPQEPKEAPRSTEPEQIVYLKLSELYAFKDHPFQVRNDDEMAAMVESVKDKGVTQPAIVRPREDGGYEMVSGHRRQKASELAGFEDMPCIIRNLTDEQAITQMVEDNTNQRENILPSERAKALQMQLEAIKQQGVRTGNGQRSNEVVAERNKMTVKQVQRYIKLNELVPDLLKMVDEKKIAFTPAVELAFIKPKNQKYIAIAIEGQQSAPSLSQAQRMRDLDQKKLLNPDMIDGIMLEEKKEVDKVILSSQELGQYFGKEKTPREMKDTIMKLLEENKDKLKDISAPEKKSEQEK</sequence>
<feature type="domain" description="ParB-like N-terminal" evidence="3">
    <location>
        <begin position="325"/>
        <end position="415"/>
    </location>
</feature>
<dbReference type="InterPro" id="IPR036086">
    <property type="entry name" value="ParB/Sulfiredoxin_sf"/>
</dbReference>
<dbReference type="PANTHER" id="PTHR33375:SF1">
    <property type="entry name" value="CHROMOSOME-PARTITIONING PROTEIN PARB-RELATED"/>
    <property type="match status" value="1"/>
</dbReference>
<dbReference type="InterPro" id="IPR050336">
    <property type="entry name" value="Chromosome_partition/occlusion"/>
</dbReference>
<dbReference type="InterPro" id="IPR004437">
    <property type="entry name" value="ParB/RepB/Spo0J"/>
</dbReference>
<dbReference type="Proteomes" id="UP000254051">
    <property type="component" value="Unassembled WGS sequence"/>
</dbReference>
<feature type="compositionally biased region" description="Basic and acidic residues" evidence="2">
    <location>
        <begin position="182"/>
        <end position="215"/>
    </location>
</feature>
<evidence type="ECO:0000313" key="4">
    <source>
        <dbReference type="EMBL" id="SUQ13423.1"/>
    </source>
</evidence>
<evidence type="ECO:0000256" key="2">
    <source>
        <dbReference type="SAM" id="MobiDB-lite"/>
    </source>
</evidence>
<dbReference type="AlphaFoldDB" id="A0A315ZZC2"/>
<dbReference type="EMBL" id="UHJJ01000003">
    <property type="protein sequence ID" value="SUQ13423.1"/>
    <property type="molecule type" value="Genomic_DNA"/>
</dbReference>
<dbReference type="SUPFAM" id="SSF110849">
    <property type="entry name" value="ParB/Sulfiredoxin"/>
    <property type="match status" value="1"/>
</dbReference>
<keyword evidence="5" id="KW-1185">Reference proteome</keyword>
<reference evidence="5" key="1">
    <citation type="submission" date="2017-07" db="EMBL/GenBank/DDBJ databases">
        <authorList>
            <person name="Varghese N."/>
            <person name="Submissions S."/>
        </authorList>
    </citation>
    <scope>NUCLEOTIDE SEQUENCE [LARGE SCALE GENOMIC DNA]</scope>
    <source>
        <strain evidence="5">NLAE-zl-C134</strain>
    </source>
</reference>
<dbReference type="PANTHER" id="PTHR33375">
    <property type="entry name" value="CHROMOSOME-PARTITIONING PROTEIN PARB-RELATED"/>
    <property type="match status" value="1"/>
</dbReference>
<feature type="compositionally biased region" description="Basic and acidic residues" evidence="2">
    <location>
        <begin position="293"/>
        <end position="320"/>
    </location>
</feature>
<dbReference type="SMART" id="SM00470">
    <property type="entry name" value="ParB"/>
    <property type="match status" value="1"/>
</dbReference>
<feature type="region of interest" description="Disordered" evidence="2">
    <location>
        <begin position="62"/>
        <end position="164"/>
    </location>
</feature>
<dbReference type="Pfam" id="PF02195">
    <property type="entry name" value="ParB_N"/>
    <property type="match status" value="1"/>
</dbReference>
<evidence type="ECO:0000256" key="1">
    <source>
        <dbReference type="ARBA" id="ARBA00006295"/>
    </source>
</evidence>
<dbReference type="CDD" id="cd16407">
    <property type="entry name" value="ParB_N_like"/>
    <property type="match status" value="1"/>
</dbReference>
<proteinExistence type="inferred from homology"/>
<dbReference type="GO" id="GO:0005694">
    <property type="term" value="C:chromosome"/>
    <property type="evidence" value="ECO:0007669"/>
    <property type="project" value="TreeGrafter"/>
</dbReference>
<dbReference type="NCBIfam" id="TIGR00180">
    <property type="entry name" value="parB_part"/>
    <property type="match status" value="1"/>
</dbReference>
<feature type="compositionally biased region" description="Basic and acidic residues" evidence="2">
    <location>
        <begin position="222"/>
        <end position="251"/>
    </location>
</feature>
<dbReference type="GO" id="GO:0003677">
    <property type="term" value="F:DNA binding"/>
    <property type="evidence" value="ECO:0007669"/>
    <property type="project" value="InterPro"/>
</dbReference>
<dbReference type="GO" id="GO:0007059">
    <property type="term" value="P:chromosome segregation"/>
    <property type="evidence" value="ECO:0007669"/>
    <property type="project" value="TreeGrafter"/>
</dbReference>
<protein>
    <submittedName>
        <fullName evidence="4">ParB/RepB/Spo0J family partition protein</fullName>
    </submittedName>
</protein>
<dbReference type="Gene3D" id="3.90.1530.30">
    <property type="match status" value="1"/>
</dbReference>
<dbReference type="InterPro" id="IPR003115">
    <property type="entry name" value="ParB_N"/>
</dbReference>
<comment type="similarity">
    <text evidence="1">Belongs to the ParB family.</text>
</comment>
<evidence type="ECO:0000313" key="5">
    <source>
        <dbReference type="Proteomes" id="UP000254051"/>
    </source>
</evidence>
<feature type="region of interest" description="Disordered" evidence="2">
    <location>
        <begin position="1"/>
        <end position="44"/>
    </location>
</feature>
<feature type="compositionally biased region" description="Basic and acidic residues" evidence="2">
    <location>
        <begin position="108"/>
        <end position="126"/>
    </location>
</feature>
<evidence type="ECO:0000259" key="3">
    <source>
        <dbReference type="SMART" id="SM00470"/>
    </source>
</evidence>
<name>A0A315ZZC2_9FIRM</name>